<organism evidence="1 2">
    <name type="scientific">Haloferula luteola</name>
    <dbReference type="NCBI Taxonomy" id="595692"/>
    <lineage>
        <taxon>Bacteria</taxon>
        <taxon>Pseudomonadati</taxon>
        <taxon>Verrucomicrobiota</taxon>
        <taxon>Verrucomicrobiia</taxon>
        <taxon>Verrucomicrobiales</taxon>
        <taxon>Verrucomicrobiaceae</taxon>
        <taxon>Haloferula</taxon>
    </lineage>
</organism>
<protein>
    <submittedName>
        <fullName evidence="1">Uncharacterized protein</fullName>
    </submittedName>
</protein>
<evidence type="ECO:0000313" key="1">
    <source>
        <dbReference type="EMBL" id="MBB5353760.1"/>
    </source>
</evidence>
<gene>
    <name evidence="1" type="ORF">HNR46_004022</name>
</gene>
<evidence type="ECO:0000313" key="2">
    <source>
        <dbReference type="Proteomes" id="UP000557717"/>
    </source>
</evidence>
<name>A0A840VIS6_9BACT</name>
<dbReference type="RefSeq" id="WP_184022108.1">
    <property type="nucleotide sequence ID" value="NZ_JACHFD010000034.1"/>
</dbReference>
<dbReference type="Proteomes" id="UP000557717">
    <property type="component" value="Unassembled WGS sequence"/>
</dbReference>
<dbReference type="AlphaFoldDB" id="A0A840VIS6"/>
<sequence length="218" mass="25489">MWRAVTRRRTEASFGNRLATRGMCAWAFCWEEAIPEYLHTEALERWAVGSLSRSDEILELQERLARRIQELGIEVISPVEEVLRTSSQITYTCPHCGEEKTAEASLLLQWSGHCHSCSKIVGNQQKRREWWEKVKEWCEHRQCTLLSEFQDDDRGPLSSERFFFLDEASLLRSSLVFTVARPIRQPLKDRTMLAIEDSPQIIRARLDLHFPPNQRDSE</sequence>
<keyword evidence="2" id="KW-1185">Reference proteome</keyword>
<dbReference type="EMBL" id="JACHFD010000034">
    <property type="protein sequence ID" value="MBB5353760.1"/>
    <property type="molecule type" value="Genomic_DNA"/>
</dbReference>
<reference evidence="1 2" key="1">
    <citation type="submission" date="2020-08" db="EMBL/GenBank/DDBJ databases">
        <title>Genomic Encyclopedia of Type Strains, Phase IV (KMG-IV): sequencing the most valuable type-strain genomes for metagenomic binning, comparative biology and taxonomic classification.</title>
        <authorList>
            <person name="Goeker M."/>
        </authorList>
    </citation>
    <scope>NUCLEOTIDE SEQUENCE [LARGE SCALE GENOMIC DNA]</scope>
    <source>
        <strain evidence="1 2">YC6886</strain>
    </source>
</reference>
<proteinExistence type="predicted"/>
<accession>A0A840VIS6</accession>
<comment type="caution">
    <text evidence="1">The sequence shown here is derived from an EMBL/GenBank/DDBJ whole genome shotgun (WGS) entry which is preliminary data.</text>
</comment>